<evidence type="ECO:0000313" key="8">
    <source>
        <dbReference type="EMBL" id="CAB4911091.1"/>
    </source>
</evidence>
<keyword evidence="4 7" id="KW-0812">Transmembrane</keyword>
<feature type="transmembrane region" description="Helical" evidence="7">
    <location>
        <begin position="186"/>
        <end position="207"/>
    </location>
</feature>
<dbReference type="InterPro" id="IPR049829">
    <property type="entry name" value="MptA/B-like"/>
</dbReference>
<gene>
    <name evidence="8" type="ORF">UFOPK3610_00800</name>
</gene>
<feature type="transmembrane region" description="Helical" evidence="7">
    <location>
        <begin position="431"/>
        <end position="447"/>
    </location>
</feature>
<feature type="transmembrane region" description="Helical" evidence="7">
    <location>
        <begin position="62"/>
        <end position="84"/>
    </location>
</feature>
<evidence type="ECO:0000256" key="2">
    <source>
        <dbReference type="ARBA" id="ARBA00022676"/>
    </source>
</evidence>
<keyword evidence="3" id="KW-0808">Transferase</keyword>
<dbReference type="Pfam" id="PF26314">
    <property type="entry name" value="MptA_B_family"/>
    <property type="match status" value="1"/>
</dbReference>
<accession>A0A6J7GS05</accession>
<comment type="subcellular location">
    <subcellularLocation>
        <location evidence="1">Membrane</location>
        <topology evidence="1">Multi-pass membrane protein</topology>
    </subcellularLocation>
</comment>
<organism evidence="8">
    <name type="scientific">freshwater metagenome</name>
    <dbReference type="NCBI Taxonomy" id="449393"/>
    <lineage>
        <taxon>unclassified sequences</taxon>
        <taxon>metagenomes</taxon>
        <taxon>ecological metagenomes</taxon>
    </lineage>
</organism>
<evidence type="ECO:0000256" key="6">
    <source>
        <dbReference type="ARBA" id="ARBA00023136"/>
    </source>
</evidence>
<keyword evidence="6 7" id="KW-0472">Membrane</keyword>
<proteinExistence type="predicted"/>
<sequence>MATASSAPDSLRQVLLRHGVPGFIGSAILTLGALGVGWLPLSSGMLNWSYIELLRGTTAGTILSRVLIFIGVALLLQAWLVLGYDLLSGLRLNTSRMWAVLIAWTLPLLVTPPLFSRDVYSYFAQGRLIDAGFDPYSTGVSVIPGWFQDGVDPMWAETPTPYGPLFLMVERGVANFAQNQPTLSALVFRLVALLGVALMAVYVPRLAFMHGIDPARALWIGVLNPLVLMHFVAAAHNDALMVGLVVAGLALAAEGRGMLGAAAVGLAGTVKPIALLAMPFIGLLWAGVRATWPKRVGYWVATVGVTAVVFAILSLIAGVGLGWINALTTPGEVRTWLSPMTALGMLAGGLLQLTGLVATNDGTVLIFRVIGILVALVITAWLCVRPQGRSVVRGAAFALLAIVALGPVVQPWYLLWSLPLFAATGLSRNELRVVIFLTAGFAIHGIAESSSTSDNLLEFSDGISIIAAFILIGLVLLASPRERQLVFGGPVSHGMLPVDDPSRARAKQMVFVGAS</sequence>
<feature type="transmembrane region" description="Helical" evidence="7">
    <location>
        <begin position="20"/>
        <end position="41"/>
    </location>
</feature>
<evidence type="ECO:0000256" key="4">
    <source>
        <dbReference type="ARBA" id="ARBA00022692"/>
    </source>
</evidence>
<dbReference type="GO" id="GO:0016020">
    <property type="term" value="C:membrane"/>
    <property type="evidence" value="ECO:0007669"/>
    <property type="project" value="UniProtKB-SubCell"/>
</dbReference>
<feature type="transmembrane region" description="Helical" evidence="7">
    <location>
        <begin position="298"/>
        <end position="324"/>
    </location>
</feature>
<protein>
    <submittedName>
        <fullName evidence="8">Unannotated protein</fullName>
    </submittedName>
</protein>
<feature type="transmembrane region" description="Helical" evidence="7">
    <location>
        <begin position="336"/>
        <end position="359"/>
    </location>
</feature>
<evidence type="ECO:0000256" key="5">
    <source>
        <dbReference type="ARBA" id="ARBA00022989"/>
    </source>
</evidence>
<feature type="transmembrane region" description="Helical" evidence="7">
    <location>
        <begin position="96"/>
        <end position="115"/>
    </location>
</feature>
<name>A0A6J7GS05_9ZZZZ</name>
<dbReference type="NCBIfam" id="NF038066">
    <property type="entry name" value="MptB"/>
    <property type="match status" value="1"/>
</dbReference>
<evidence type="ECO:0000256" key="1">
    <source>
        <dbReference type="ARBA" id="ARBA00004141"/>
    </source>
</evidence>
<evidence type="ECO:0000256" key="7">
    <source>
        <dbReference type="SAM" id="Phobius"/>
    </source>
</evidence>
<feature type="transmembrane region" description="Helical" evidence="7">
    <location>
        <begin position="227"/>
        <end position="252"/>
    </location>
</feature>
<dbReference type="AlphaFoldDB" id="A0A6J7GS05"/>
<keyword evidence="2" id="KW-0328">Glycosyltransferase</keyword>
<dbReference type="GO" id="GO:0016757">
    <property type="term" value="F:glycosyltransferase activity"/>
    <property type="evidence" value="ECO:0007669"/>
    <property type="project" value="UniProtKB-KW"/>
</dbReference>
<feature type="transmembrane region" description="Helical" evidence="7">
    <location>
        <begin position="396"/>
        <end position="416"/>
    </location>
</feature>
<dbReference type="EMBL" id="CAFBMR010000023">
    <property type="protein sequence ID" value="CAB4911091.1"/>
    <property type="molecule type" value="Genomic_DNA"/>
</dbReference>
<feature type="transmembrane region" description="Helical" evidence="7">
    <location>
        <begin position="459"/>
        <end position="478"/>
    </location>
</feature>
<evidence type="ECO:0000256" key="3">
    <source>
        <dbReference type="ARBA" id="ARBA00022679"/>
    </source>
</evidence>
<feature type="transmembrane region" description="Helical" evidence="7">
    <location>
        <begin position="259"/>
        <end position="286"/>
    </location>
</feature>
<reference evidence="8" key="1">
    <citation type="submission" date="2020-05" db="EMBL/GenBank/DDBJ databases">
        <authorList>
            <person name="Chiriac C."/>
            <person name="Salcher M."/>
            <person name="Ghai R."/>
            <person name="Kavagutti S V."/>
        </authorList>
    </citation>
    <scope>NUCLEOTIDE SEQUENCE</scope>
</reference>
<feature type="transmembrane region" description="Helical" evidence="7">
    <location>
        <begin position="365"/>
        <end position="384"/>
    </location>
</feature>
<keyword evidence="5 7" id="KW-1133">Transmembrane helix</keyword>